<dbReference type="STRING" id="660521.SAMN04487949_2344"/>
<dbReference type="SUPFAM" id="SSF88723">
    <property type="entry name" value="PIN domain-like"/>
    <property type="match status" value="1"/>
</dbReference>
<gene>
    <name evidence="2" type="ORF">SAMN04487949_2344</name>
</gene>
<reference evidence="3" key="1">
    <citation type="submission" date="2016-10" db="EMBL/GenBank/DDBJ databases">
        <authorList>
            <person name="Varghese N."/>
            <person name="Submissions S."/>
        </authorList>
    </citation>
    <scope>NUCLEOTIDE SEQUENCE [LARGE SCALE GENOMIC DNA]</scope>
    <source>
        <strain evidence="3">CGMCC 1.10119</strain>
    </source>
</reference>
<dbReference type="RefSeq" id="WP_089697611.1">
    <property type="nucleotide sequence ID" value="NZ_FNHL01000002.1"/>
</dbReference>
<accession>A0A1G9UUF3</accession>
<dbReference type="InterPro" id="IPR002716">
    <property type="entry name" value="PIN_dom"/>
</dbReference>
<evidence type="ECO:0000313" key="2">
    <source>
        <dbReference type="EMBL" id="SDM63516.1"/>
    </source>
</evidence>
<evidence type="ECO:0000259" key="1">
    <source>
        <dbReference type="Pfam" id="PF01850"/>
    </source>
</evidence>
<dbReference type="Pfam" id="PF01850">
    <property type="entry name" value="PIN"/>
    <property type="match status" value="1"/>
</dbReference>
<feature type="domain" description="PIN" evidence="1">
    <location>
        <begin position="2"/>
        <end position="106"/>
    </location>
</feature>
<dbReference type="EMBL" id="FNHL01000002">
    <property type="protein sequence ID" value="SDM63516.1"/>
    <property type="molecule type" value="Genomic_DNA"/>
</dbReference>
<dbReference type="AlphaFoldDB" id="A0A1G9UUF3"/>
<keyword evidence="3" id="KW-1185">Reference proteome</keyword>
<protein>
    <submittedName>
        <fullName evidence="2">PIN domain-containing protein</fullName>
    </submittedName>
</protein>
<name>A0A1G9UUF3_9EURY</name>
<dbReference type="OrthoDB" id="194754at2157"/>
<dbReference type="Proteomes" id="UP000199451">
    <property type="component" value="Unassembled WGS sequence"/>
</dbReference>
<organism evidence="2 3">
    <name type="scientific">Halogranum gelatinilyticum</name>
    <dbReference type="NCBI Taxonomy" id="660521"/>
    <lineage>
        <taxon>Archaea</taxon>
        <taxon>Methanobacteriati</taxon>
        <taxon>Methanobacteriota</taxon>
        <taxon>Stenosarchaea group</taxon>
        <taxon>Halobacteria</taxon>
        <taxon>Halobacteriales</taxon>
        <taxon>Haloferacaceae</taxon>
    </lineage>
</organism>
<proteinExistence type="predicted"/>
<evidence type="ECO:0000313" key="3">
    <source>
        <dbReference type="Proteomes" id="UP000199451"/>
    </source>
</evidence>
<dbReference type="Gene3D" id="3.40.50.1010">
    <property type="entry name" value="5'-nuclease"/>
    <property type="match status" value="1"/>
</dbReference>
<dbReference type="InterPro" id="IPR029060">
    <property type="entry name" value="PIN-like_dom_sf"/>
</dbReference>
<sequence>MYAETDFLLALIKDDDWLGDAAETVYRDHRDELWTSQFTLIELLMVAYREGRDTERVVTNAAALLDVRGDVDTVVTAATYVEDHGFTPFDALHLVEADGDTIVSSDETYESFAPRLDLKAVGDESDSQS</sequence>